<dbReference type="GO" id="GO:0005739">
    <property type="term" value="C:mitochondrion"/>
    <property type="evidence" value="ECO:0007669"/>
    <property type="project" value="TreeGrafter"/>
</dbReference>
<dbReference type="SUPFAM" id="SSF51197">
    <property type="entry name" value="Clavaminate synthase-like"/>
    <property type="match status" value="1"/>
</dbReference>
<dbReference type="EMBL" id="MSFN02000012">
    <property type="protein sequence ID" value="PTU17102.1"/>
    <property type="molecule type" value="Genomic_DNA"/>
</dbReference>
<dbReference type="EC" id="1.14.11.8" evidence="5"/>
<dbReference type="InterPro" id="IPR042098">
    <property type="entry name" value="TauD-like_sf"/>
</dbReference>
<comment type="pathway">
    <text evidence="3">Amine and polyamine biosynthesis; carnitine biosynthesis.</text>
</comment>
<dbReference type="FunFam" id="3.30.2020.30:FF:000002">
    <property type="entry name" value="Putative gamma-butyrobetaine dioxygenase"/>
    <property type="match status" value="1"/>
</dbReference>
<keyword evidence="10" id="KW-0408">Iron</keyword>
<evidence type="ECO:0000256" key="1">
    <source>
        <dbReference type="ARBA" id="ARBA00001954"/>
    </source>
</evidence>
<evidence type="ECO:0000256" key="13">
    <source>
        <dbReference type="ARBA" id="ARBA00032283"/>
    </source>
</evidence>
<comment type="function">
    <text evidence="14">Converts trimethyllysine (TML) into hydroxytrimethyllysine (HTML).</text>
</comment>
<evidence type="ECO:0000256" key="6">
    <source>
        <dbReference type="ARBA" id="ARBA00022723"/>
    </source>
</evidence>
<name>A0A2T5LLE6_9EURO</name>
<comment type="cofactor">
    <cofactor evidence="1">
        <name>Fe(2+)</name>
        <dbReference type="ChEBI" id="CHEBI:29033"/>
    </cofactor>
</comment>
<dbReference type="InterPro" id="IPR012776">
    <property type="entry name" value="Trimethyllysine_dOase"/>
</dbReference>
<proteinExistence type="inferred from homology"/>
<dbReference type="InterPro" id="IPR050411">
    <property type="entry name" value="AlphaKG_dependent_hydroxylases"/>
</dbReference>
<evidence type="ECO:0000259" key="17">
    <source>
        <dbReference type="Pfam" id="PF02668"/>
    </source>
</evidence>
<keyword evidence="9" id="KW-0560">Oxidoreductase</keyword>
<dbReference type="Pfam" id="PF02668">
    <property type="entry name" value="TauD"/>
    <property type="match status" value="1"/>
</dbReference>
<evidence type="ECO:0000256" key="5">
    <source>
        <dbReference type="ARBA" id="ARBA00012267"/>
    </source>
</evidence>
<dbReference type="Proteomes" id="UP000244073">
    <property type="component" value="Unassembled WGS sequence"/>
</dbReference>
<dbReference type="GO" id="GO:0050353">
    <property type="term" value="F:trimethyllysine dioxygenase activity"/>
    <property type="evidence" value="ECO:0007669"/>
    <property type="project" value="UniProtKB-EC"/>
</dbReference>
<keyword evidence="6" id="KW-0479">Metal-binding</keyword>
<evidence type="ECO:0000313" key="20">
    <source>
        <dbReference type="Proteomes" id="UP000244073"/>
    </source>
</evidence>
<organism evidence="19 20">
    <name type="scientific">Aspergillus ochraceoroseus IBT 24754</name>
    <dbReference type="NCBI Taxonomy" id="1392256"/>
    <lineage>
        <taxon>Eukaryota</taxon>
        <taxon>Fungi</taxon>
        <taxon>Dikarya</taxon>
        <taxon>Ascomycota</taxon>
        <taxon>Pezizomycotina</taxon>
        <taxon>Eurotiomycetes</taxon>
        <taxon>Eurotiomycetidae</taxon>
        <taxon>Eurotiales</taxon>
        <taxon>Aspergillaceae</taxon>
        <taxon>Aspergillus</taxon>
        <taxon>Aspergillus subgen. Nidulantes</taxon>
    </lineage>
</organism>
<evidence type="ECO:0000256" key="11">
    <source>
        <dbReference type="ARBA" id="ARBA00030363"/>
    </source>
</evidence>
<comment type="cofactor">
    <cofactor evidence="2">
        <name>L-ascorbate</name>
        <dbReference type="ChEBI" id="CHEBI:38290"/>
    </cofactor>
</comment>
<feature type="domain" description="TauD/TfdA-like" evidence="17">
    <location>
        <begin position="134"/>
        <end position="374"/>
    </location>
</feature>
<evidence type="ECO:0000256" key="8">
    <source>
        <dbReference type="ARBA" id="ARBA00022964"/>
    </source>
</evidence>
<evidence type="ECO:0000256" key="2">
    <source>
        <dbReference type="ARBA" id="ARBA00001961"/>
    </source>
</evidence>
<dbReference type="Pfam" id="PF06155">
    <property type="entry name" value="GBBH-like_N"/>
    <property type="match status" value="1"/>
</dbReference>
<evidence type="ECO:0000256" key="12">
    <source>
        <dbReference type="ARBA" id="ARBA00031778"/>
    </source>
</evidence>
<comment type="caution">
    <text evidence="19">The sequence shown here is derived from an EMBL/GenBank/DDBJ whole genome shotgun (WGS) entry which is preliminary data.</text>
</comment>
<dbReference type="AlphaFoldDB" id="A0A2T5LLE6"/>
<evidence type="ECO:0000259" key="18">
    <source>
        <dbReference type="Pfam" id="PF06155"/>
    </source>
</evidence>
<dbReference type="NCBIfam" id="TIGR02410">
    <property type="entry name" value="carnitine_TMLD"/>
    <property type="match status" value="1"/>
</dbReference>
<keyword evidence="8" id="KW-0223">Dioxygenase</keyword>
<protein>
    <recommendedName>
        <fullName evidence="16">Trimethyllysine dioxygenase</fullName>
        <ecNumber evidence="5">1.14.11.8</ecNumber>
    </recommendedName>
    <alternativeName>
        <fullName evidence="12">Epsilon-trimethyllysine 2-oxoglutarate dioxygenase</fullName>
    </alternativeName>
    <alternativeName>
        <fullName evidence="11">TML hydroxylase</fullName>
    </alternativeName>
    <alternativeName>
        <fullName evidence="13">TML-alpha-ketoglutarate dioxygenase</fullName>
    </alternativeName>
</protein>
<dbReference type="FunFam" id="3.60.130.10:FF:000001">
    <property type="entry name" value="Trimethyllysine dioxygenase, mitochondrial"/>
    <property type="match status" value="1"/>
</dbReference>
<evidence type="ECO:0000313" key="19">
    <source>
        <dbReference type="EMBL" id="PTU17102.1"/>
    </source>
</evidence>
<dbReference type="GO" id="GO:0005506">
    <property type="term" value="F:iron ion binding"/>
    <property type="evidence" value="ECO:0007669"/>
    <property type="project" value="InterPro"/>
</dbReference>
<dbReference type="InterPro" id="IPR003819">
    <property type="entry name" value="TauD/TfdA-like"/>
</dbReference>
<evidence type="ECO:0000256" key="10">
    <source>
        <dbReference type="ARBA" id="ARBA00023004"/>
    </source>
</evidence>
<keyword evidence="7" id="KW-0124">Carnitine biosynthesis</keyword>
<comment type="similarity">
    <text evidence="4">Belongs to the gamma-BBH/TMLD family.</text>
</comment>
<comment type="catalytic activity">
    <reaction evidence="15">
        <text>N(6),N(6),N(6)-trimethyl-L-lysine + 2-oxoglutarate + O2 = (3S)-3-hydroxy-N(6),N(6),N(6)-trimethyl-L-lysine + succinate + CO2</text>
        <dbReference type="Rhea" id="RHEA:14181"/>
        <dbReference type="ChEBI" id="CHEBI:15379"/>
        <dbReference type="ChEBI" id="CHEBI:16526"/>
        <dbReference type="ChEBI" id="CHEBI:16810"/>
        <dbReference type="ChEBI" id="CHEBI:30031"/>
        <dbReference type="ChEBI" id="CHEBI:58100"/>
        <dbReference type="ChEBI" id="CHEBI:141499"/>
        <dbReference type="EC" id="1.14.11.8"/>
    </reaction>
</comment>
<reference evidence="19 20" key="1">
    <citation type="journal article" date="2018" name="Proc. Natl. Acad. Sci. U.S.A.">
        <title>Linking secondary metabolites to gene clusters through genome sequencing of six diverse Aspergillus species.</title>
        <authorList>
            <person name="Kaerboelling I."/>
            <person name="Vesth T.C."/>
            <person name="Frisvad J.C."/>
            <person name="Nybo J.L."/>
            <person name="Theobald S."/>
            <person name="Kuo A."/>
            <person name="Bowyer P."/>
            <person name="Matsuda Y."/>
            <person name="Mondo S."/>
            <person name="Lyhne E.K."/>
            <person name="Kogle M.E."/>
            <person name="Clum A."/>
            <person name="Lipzen A."/>
            <person name="Salamov A."/>
            <person name="Ngan C.Y."/>
            <person name="Daum C."/>
            <person name="Chiniquy J."/>
            <person name="Barry K."/>
            <person name="LaButti K."/>
            <person name="Haridas S."/>
            <person name="Simmons B.A."/>
            <person name="Magnuson J.K."/>
            <person name="Mortensen U.H."/>
            <person name="Larsen T.O."/>
            <person name="Grigoriev I.V."/>
            <person name="Baker S.E."/>
            <person name="Andersen M.R."/>
        </authorList>
    </citation>
    <scope>NUCLEOTIDE SEQUENCE [LARGE SCALE GENOMIC DNA]</scope>
    <source>
        <strain evidence="19 20">IBT 24754</strain>
    </source>
</reference>
<dbReference type="Gene3D" id="3.30.2020.30">
    <property type="match status" value="1"/>
</dbReference>
<dbReference type="PANTHER" id="PTHR10696:SF51">
    <property type="entry name" value="TRIMETHYLLYSINE DIOXYGENASE, MITOCHONDRIAL"/>
    <property type="match status" value="1"/>
</dbReference>
<dbReference type="Gene3D" id="3.60.130.10">
    <property type="entry name" value="Clavaminate synthase-like"/>
    <property type="match status" value="1"/>
</dbReference>
<sequence>MSYGNEPEPPSSLGPYSQDEEGKLVRLRLGPAGRWSSFGKFWLRENCQCELCVHPDTKQRISDTFSIPRKVAITELAPRENTVKVTWSDRHSSLYSYSWLGVHTHKKINRRPGGSPLRLRPFRFFKQGRDELPTVSYEEVMDGDFAVLEWLENIYQWGFCFVKGVPVDPHATEELLERISFIRNTHYGGFWDFTSDLTFKDTAYTSEFLGAHTDNTYFTDPARLQLFHLLSHTDGDGGTNLLVDGFQAASILNEENPGAAKALLSVKHPFHASGNDDVCIQPADHFPVFRNHGYLRELYQIRWNNYDRAPKRDWWVDEQQRWYDAARHFDQIIRRPEMEVWTQLQPGTALIFDNWRMLHGRSQFTGKRRMCGGYINNDDFISRYRLLKFGREAVLRHIGDTTRHSTNPSRFI</sequence>
<dbReference type="RefSeq" id="XP_040748494.1">
    <property type="nucleotide sequence ID" value="XM_040899108.1"/>
</dbReference>
<dbReference type="CDD" id="cd00250">
    <property type="entry name" value="CAS_like"/>
    <property type="match status" value="1"/>
</dbReference>
<evidence type="ECO:0000256" key="16">
    <source>
        <dbReference type="ARBA" id="ARBA00071191"/>
    </source>
</evidence>
<evidence type="ECO:0000256" key="7">
    <source>
        <dbReference type="ARBA" id="ARBA00022873"/>
    </source>
</evidence>
<dbReference type="VEuPathDB" id="FungiDB:P175DRAFT_0519469"/>
<evidence type="ECO:0000256" key="4">
    <source>
        <dbReference type="ARBA" id="ARBA00008654"/>
    </source>
</evidence>
<dbReference type="GeneID" id="63815990"/>
<feature type="domain" description="Gamma-butyrobetaine hydroxylase-like N-terminal" evidence="18">
    <location>
        <begin position="33"/>
        <end position="100"/>
    </location>
</feature>
<gene>
    <name evidence="19" type="ORF">P175DRAFT_0519469</name>
</gene>
<accession>A0A2T5LLE6</accession>
<dbReference type="OrthoDB" id="408743at2759"/>
<dbReference type="GO" id="GO:0045329">
    <property type="term" value="P:carnitine biosynthetic process"/>
    <property type="evidence" value="ECO:0007669"/>
    <property type="project" value="UniProtKB-UniPathway"/>
</dbReference>
<evidence type="ECO:0000256" key="3">
    <source>
        <dbReference type="ARBA" id="ARBA00005022"/>
    </source>
</evidence>
<evidence type="ECO:0000256" key="14">
    <source>
        <dbReference type="ARBA" id="ARBA00046008"/>
    </source>
</evidence>
<evidence type="ECO:0000256" key="15">
    <source>
        <dbReference type="ARBA" id="ARBA00049334"/>
    </source>
</evidence>
<evidence type="ECO:0000256" key="9">
    <source>
        <dbReference type="ARBA" id="ARBA00023002"/>
    </source>
</evidence>
<dbReference type="PANTHER" id="PTHR10696">
    <property type="entry name" value="GAMMA-BUTYROBETAINE HYDROXYLASE-RELATED"/>
    <property type="match status" value="1"/>
</dbReference>
<dbReference type="InterPro" id="IPR038492">
    <property type="entry name" value="GBBH-like_N_sf"/>
</dbReference>
<dbReference type="InterPro" id="IPR010376">
    <property type="entry name" value="GBBH-like_N"/>
</dbReference>
<dbReference type="UniPathway" id="UPA00118"/>